<feature type="domain" description="Gfo/Idh/MocA-like oxidoreductase N-terminal" evidence="1">
    <location>
        <begin position="4"/>
        <end position="125"/>
    </location>
</feature>
<evidence type="ECO:0000259" key="1">
    <source>
        <dbReference type="Pfam" id="PF01408"/>
    </source>
</evidence>
<gene>
    <name evidence="2" type="ORF">B7O98_05090</name>
</gene>
<dbReference type="InterPro" id="IPR000683">
    <property type="entry name" value="Gfo/Idh/MocA-like_OxRdtase_N"/>
</dbReference>
<dbReference type="Gene3D" id="3.30.360.10">
    <property type="entry name" value="Dihydrodipicolinate Reductase, domain 2"/>
    <property type="match status" value="1"/>
</dbReference>
<organism evidence="2 3">
    <name type="scientific">Zestosphaera tikiterensis</name>
    <dbReference type="NCBI Taxonomy" id="1973259"/>
    <lineage>
        <taxon>Archaea</taxon>
        <taxon>Thermoproteota</taxon>
        <taxon>Thermoprotei</taxon>
        <taxon>Desulfurococcales</taxon>
        <taxon>Desulfurococcaceae</taxon>
        <taxon>Zestosphaera</taxon>
    </lineage>
</organism>
<comment type="caution">
    <text evidence="2">The sequence shown here is derived from an EMBL/GenBank/DDBJ whole genome shotgun (WGS) entry which is preliminary data.</text>
</comment>
<evidence type="ECO:0000313" key="2">
    <source>
        <dbReference type="EMBL" id="PUA32814.1"/>
    </source>
</evidence>
<dbReference type="Gene3D" id="3.40.50.720">
    <property type="entry name" value="NAD(P)-binding Rossmann-like Domain"/>
    <property type="match status" value="1"/>
</dbReference>
<dbReference type="InterPro" id="IPR051450">
    <property type="entry name" value="Gfo/Idh/MocA_Oxidoreductases"/>
</dbReference>
<protein>
    <recommendedName>
        <fullName evidence="1">Gfo/Idh/MocA-like oxidoreductase N-terminal domain-containing protein</fullName>
    </recommendedName>
</protein>
<dbReference type="AlphaFoldDB" id="A0A2R7Y5M2"/>
<dbReference type="InterPro" id="IPR036291">
    <property type="entry name" value="NAD(P)-bd_dom_sf"/>
</dbReference>
<proteinExistence type="predicted"/>
<dbReference type="EMBL" id="NBVN01000003">
    <property type="protein sequence ID" value="PUA32814.1"/>
    <property type="molecule type" value="Genomic_DNA"/>
</dbReference>
<dbReference type="GO" id="GO:0000166">
    <property type="term" value="F:nucleotide binding"/>
    <property type="evidence" value="ECO:0007669"/>
    <property type="project" value="InterPro"/>
</dbReference>
<sequence>MSKVKVAVVGVGVWGRNIARAFKELESEGLVELTALVDINQKVVEEVSKNLGVKHYTSDIYDLKRFNVSAVAIATPIDKLYVTAREAISLGMHTFVEKPVAIDPKEVNDLIKISSESGVAVQPGFIVRYDPVIKTLLNRVRTTPKYIIFKRLSLRPQHRRSFPLVFDLTIHDIDVALALTKTNKVEVLSVVGLKKELETCQEIYVKALFNDTVAYFITDGLLPVKVRVVEIALNDVYYQASLTESSLKTYGVDGVKTEQILGEEPLVAELRDFINNVKGISNPARPTLHDALKACVVANEIQQKLNCRNVEG</sequence>
<accession>A0A2R7Y5M2</accession>
<reference evidence="2 3" key="1">
    <citation type="journal article" date="2018" name="Syst. Appl. Microbiol.">
        <title>A new symbiotic nanoarchaeote (Candidatus Nanoclepta minutus) and its host (Zestosphaera tikiterensis gen. nov., sp. nov.) from a New Zealand hot spring.</title>
        <authorList>
            <person name="St John E."/>
            <person name="Liu Y."/>
            <person name="Podar M."/>
            <person name="Stott M.B."/>
            <person name="Meneghin J."/>
            <person name="Chen Z."/>
            <person name="Lagutin K."/>
            <person name="Mitchell K."/>
            <person name="Reysenbach A.L."/>
        </authorList>
    </citation>
    <scope>NUCLEOTIDE SEQUENCE [LARGE SCALE GENOMIC DNA]</scope>
    <source>
        <strain evidence="2">NZ3</strain>
    </source>
</reference>
<dbReference type="Pfam" id="PF01408">
    <property type="entry name" value="GFO_IDH_MocA"/>
    <property type="match status" value="1"/>
</dbReference>
<dbReference type="PANTHER" id="PTHR43377:SF1">
    <property type="entry name" value="BILIVERDIN REDUCTASE A"/>
    <property type="match status" value="1"/>
</dbReference>
<name>A0A2R7Y5M2_9CREN</name>
<dbReference type="PANTHER" id="PTHR43377">
    <property type="entry name" value="BILIVERDIN REDUCTASE A"/>
    <property type="match status" value="1"/>
</dbReference>
<dbReference type="Proteomes" id="UP000244093">
    <property type="component" value="Unassembled WGS sequence"/>
</dbReference>
<dbReference type="SUPFAM" id="SSF51735">
    <property type="entry name" value="NAD(P)-binding Rossmann-fold domains"/>
    <property type="match status" value="1"/>
</dbReference>
<evidence type="ECO:0000313" key="3">
    <source>
        <dbReference type="Proteomes" id="UP000244093"/>
    </source>
</evidence>